<sequence length="141" mass="15627">MRLAILVTLAIALVFSFTNALLVPHMAMTDEEINNLLITDQNLSDSPGDIISPQNNAIWYVGQHVNVTFRQEDPNETVSIFFFNQTKTLAGGPLTRNTFDFVVPPEAVSQNNGSSLLVAVRRRNRYLQSVDAVVIEVLPAK</sequence>
<keyword evidence="1" id="KW-0732">Signal</keyword>
<feature type="signal peptide" evidence="1">
    <location>
        <begin position="1"/>
        <end position="20"/>
    </location>
</feature>
<accession>A0ABP9YEL7</accession>
<feature type="chain" id="PRO_5046696688" evidence="1">
    <location>
        <begin position="21"/>
        <end position="141"/>
    </location>
</feature>
<keyword evidence="3" id="KW-1185">Reference proteome</keyword>
<evidence type="ECO:0000313" key="2">
    <source>
        <dbReference type="EMBL" id="GAA5805397.1"/>
    </source>
</evidence>
<reference evidence="2 3" key="1">
    <citation type="submission" date="2024-04" db="EMBL/GenBank/DDBJ databases">
        <title>genome sequences of Mucor flavus KT1a and Helicostylum pulchrum KT1b strains isolation_sourced from the surface of a dry-aged beef.</title>
        <authorList>
            <person name="Toyotome T."/>
            <person name="Hosono M."/>
            <person name="Torimaru M."/>
            <person name="Fukuda K."/>
            <person name="Mikami N."/>
        </authorList>
    </citation>
    <scope>NUCLEOTIDE SEQUENCE [LARGE SCALE GENOMIC DNA]</scope>
    <source>
        <strain evidence="2 3">KT1b</strain>
    </source>
</reference>
<gene>
    <name evidence="2" type="ORF">HPULCUR_010913</name>
</gene>
<name>A0ABP9YEL7_9FUNG</name>
<dbReference type="Proteomes" id="UP001476247">
    <property type="component" value="Unassembled WGS sequence"/>
</dbReference>
<evidence type="ECO:0000256" key="1">
    <source>
        <dbReference type="SAM" id="SignalP"/>
    </source>
</evidence>
<protein>
    <submittedName>
        <fullName evidence="2">Uncharacterized protein</fullName>
    </submittedName>
</protein>
<organism evidence="2 3">
    <name type="scientific">Helicostylum pulchrum</name>
    <dbReference type="NCBI Taxonomy" id="562976"/>
    <lineage>
        <taxon>Eukaryota</taxon>
        <taxon>Fungi</taxon>
        <taxon>Fungi incertae sedis</taxon>
        <taxon>Mucoromycota</taxon>
        <taxon>Mucoromycotina</taxon>
        <taxon>Mucoromycetes</taxon>
        <taxon>Mucorales</taxon>
        <taxon>Mucorineae</taxon>
        <taxon>Mucoraceae</taxon>
        <taxon>Helicostylum</taxon>
    </lineage>
</organism>
<evidence type="ECO:0000313" key="3">
    <source>
        <dbReference type="Proteomes" id="UP001476247"/>
    </source>
</evidence>
<dbReference type="EMBL" id="BAABUJ010000045">
    <property type="protein sequence ID" value="GAA5805397.1"/>
    <property type="molecule type" value="Genomic_DNA"/>
</dbReference>
<proteinExistence type="predicted"/>
<comment type="caution">
    <text evidence="2">The sequence shown here is derived from an EMBL/GenBank/DDBJ whole genome shotgun (WGS) entry which is preliminary data.</text>
</comment>